<dbReference type="InterPro" id="IPR015943">
    <property type="entry name" value="WD40/YVTN_repeat-like_dom_sf"/>
</dbReference>
<dbReference type="RefSeq" id="WP_344135335.1">
    <property type="nucleotide sequence ID" value="NZ_BAAALT010000151.1"/>
</dbReference>
<dbReference type="Gene3D" id="2.130.10.10">
    <property type="entry name" value="YVTN repeat-like/Quinoprotein amine dehydrogenase"/>
    <property type="match status" value="1"/>
</dbReference>
<keyword evidence="1" id="KW-0812">Transmembrane</keyword>
<name>A0ABP4YI28_9ACTN</name>
<reference evidence="3" key="1">
    <citation type="journal article" date="2019" name="Int. J. Syst. Evol. Microbiol.">
        <title>The Global Catalogue of Microorganisms (GCM) 10K type strain sequencing project: providing services to taxonomists for standard genome sequencing and annotation.</title>
        <authorList>
            <consortium name="The Broad Institute Genomics Platform"/>
            <consortium name="The Broad Institute Genome Sequencing Center for Infectious Disease"/>
            <person name="Wu L."/>
            <person name="Ma J."/>
        </authorList>
    </citation>
    <scope>NUCLEOTIDE SEQUENCE [LARGE SCALE GENOMIC DNA]</scope>
    <source>
        <strain evidence="3">JCM 13250</strain>
    </source>
</reference>
<keyword evidence="1" id="KW-0472">Membrane</keyword>
<keyword evidence="3" id="KW-1185">Reference proteome</keyword>
<dbReference type="Proteomes" id="UP001500218">
    <property type="component" value="Unassembled WGS sequence"/>
</dbReference>
<evidence type="ECO:0000256" key="1">
    <source>
        <dbReference type="SAM" id="Phobius"/>
    </source>
</evidence>
<protein>
    <recommendedName>
        <fullName evidence="4">Exo-alpha-sialidase</fullName>
    </recommendedName>
</protein>
<evidence type="ECO:0000313" key="2">
    <source>
        <dbReference type="EMBL" id="GAA1818048.1"/>
    </source>
</evidence>
<sequence length="464" mass="47884">MADVEEATAKELRRAGGRPRWDLARVLAAVTRRQRRRSAIGGVLALAALAGVTVVGVELFGGDADEHTAEPAPTATLAPAEAELEAQVARLSYVPADAVFADARRGYALVVSCADRDEPETCTTQLAATVDGGATWQRRPLPAGAAAGLSIVRTRLLAVGPNGLLIDQPGQYEETETGAPAPSPTAPPKWIAGQRWFSPDGGRTWAPRARRATGTVTGFAPGYPLFFPSPDVPNGLDPASPRVAALFNTPAQVVRADGSTAVLARGPRGEGYTDVSVATAADGSVWVPSYVYGANGGLTVRLQVTRDRGRTFQGVRVPTMSSPPSVFTADGRNVYLLEYDGQGGARLRASANAGRTWRDVKLPAPPKSQRGPVTTGTIGIVSSGAAGPGPTVAPAADGALLVTHGSTLYRLAPGAAAMRKVADAPVMFSLMPAGRAMVGFGTKGGAAGFFTSPDGVTWRTAALS</sequence>
<feature type="transmembrane region" description="Helical" evidence="1">
    <location>
        <begin position="39"/>
        <end position="61"/>
    </location>
</feature>
<comment type="caution">
    <text evidence="2">The sequence shown here is derived from an EMBL/GenBank/DDBJ whole genome shotgun (WGS) entry which is preliminary data.</text>
</comment>
<proteinExistence type="predicted"/>
<dbReference type="SUPFAM" id="SSF50939">
    <property type="entry name" value="Sialidases"/>
    <property type="match status" value="1"/>
</dbReference>
<evidence type="ECO:0000313" key="3">
    <source>
        <dbReference type="Proteomes" id="UP001500218"/>
    </source>
</evidence>
<gene>
    <name evidence="2" type="ORF">GCM10009682_43530</name>
</gene>
<accession>A0ABP4YI28</accession>
<dbReference type="EMBL" id="BAAALT010000151">
    <property type="protein sequence ID" value="GAA1818048.1"/>
    <property type="molecule type" value="Genomic_DNA"/>
</dbReference>
<organism evidence="2 3">
    <name type="scientific">Luedemannella flava</name>
    <dbReference type="NCBI Taxonomy" id="349316"/>
    <lineage>
        <taxon>Bacteria</taxon>
        <taxon>Bacillati</taxon>
        <taxon>Actinomycetota</taxon>
        <taxon>Actinomycetes</taxon>
        <taxon>Micromonosporales</taxon>
        <taxon>Micromonosporaceae</taxon>
        <taxon>Luedemannella</taxon>
    </lineage>
</organism>
<dbReference type="InterPro" id="IPR036278">
    <property type="entry name" value="Sialidase_sf"/>
</dbReference>
<keyword evidence="1" id="KW-1133">Transmembrane helix</keyword>
<evidence type="ECO:0008006" key="4">
    <source>
        <dbReference type="Google" id="ProtNLM"/>
    </source>
</evidence>